<name>A0ABT6P3A0_9BACT</name>
<evidence type="ECO:0000313" key="3">
    <source>
        <dbReference type="EMBL" id="MDI1434720.1"/>
    </source>
</evidence>
<evidence type="ECO:0000313" key="4">
    <source>
        <dbReference type="Proteomes" id="UP001160301"/>
    </source>
</evidence>
<organism evidence="3 4">
    <name type="scientific">Polyangium sorediatum</name>
    <dbReference type="NCBI Taxonomy" id="889274"/>
    <lineage>
        <taxon>Bacteria</taxon>
        <taxon>Pseudomonadati</taxon>
        <taxon>Myxococcota</taxon>
        <taxon>Polyangia</taxon>
        <taxon>Polyangiales</taxon>
        <taxon>Polyangiaceae</taxon>
        <taxon>Polyangium</taxon>
    </lineage>
</organism>
<evidence type="ECO:0000256" key="2">
    <source>
        <dbReference type="ARBA" id="ARBA00023239"/>
    </source>
</evidence>
<keyword evidence="1" id="KW-0479">Metal-binding</keyword>
<dbReference type="InterPro" id="IPR002762">
    <property type="entry name" value="CbiX-like"/>
</dbReference>
<dbReference type="SUPFAM" id="SSF53800">
    <property type="entry name" value="Chelatase"/>
    <property type="match status" value="1"/>
</dbReference>
<sequence>MESSIEQAVLLVGHGAAAKDCPRELVTRWKSLEGRRHATGGPPSAEEIELDQRIRAWPRTDTNDPYRKGLLSVAAALRPLVAPAALFVAYNEFCAPTIEDAADEAVAAGATTLTVVPSMLTPGGVHSEIEIPEALARIRARHPGVTVLYAWPYDLHAVAALLAAHARQFGEAAAPLKAGRPGRV</sequence>
<comment type="caution">
    <text evidence="3">The sequence shown here is derived from an EMBL/GenBank/DDBJ whole genome shotgun (WGS) entry which is preliminary data.</text>
</comment>
<dbReference type="Pfam" id="PF01903">
    <property type="entry name" value="CbiX"/>
    <property type="match status" value="1"/>
</dbReference>
<dbReference type="Gene3D" id="3.40.50.1400">
    <property type="match status" value="1"/>
</dbReference>
<reference evidence="3 4" key="1">
    <citation type="submission" date="2023-04" db="EMBL/GenBank/DDBJ databases">
        <title>The genome sequence of Polyangium sorediatum DSM14670.</title>
        <authorList>
            <person name="Zhang X."/>
        </authorList>
    </citation>
    <scope>NUCLEOTIDE SEQUENCE [LARGE SCALE GENOMIC DNA]</scope>
    <source>
        <strain evidence="3 4">DSM 14670</strain>
    </source>
</reference>
<keyword evidence="4" id="KW-1185">Reference proteome</keyword>
<keyword evidence="2" id="KW-0456">Lyase</keyword>
<protein>
    <submittedName>
        <fullName evidence="3">CbiX/SirB N-terminal domain-containing protein</fullName>
    </submittedName>
</protein>
<dbReference type="EMBL" id="JARZHI010000046">
    <property type="protein sequence ID" value="MDI1434720.1"/>
    <property type="molecule type" value="Genomic_DNA"/>
</dbReference>
<dbReference type="Proteomes" id="UP001160301">
    <property type="component" value="Unassembled WGS sequence"/>
</dbReference>
<dbReference type="RefSeq" id="WP_136967419.1">
    <property type="nucleotide sequence ID" value="NZ_JARZHI010000046.1"/>
</dbReference>
<evidence type="ECO:0000256" key="1">
    <source>
        <dbReference type="ARBA" id="ARBA00022723"/>
    </source>
</evidence>
<accession>A0ABT6P3A0</accession>
<gene>
    <name evidence="3" type="ORF">QHF89_34785</name>
</gene>
<proteinExistence type="predicted"/>